<dbReference type="GO" id="GO:0005783">
    <property type="term" value="C:endoplasmic reticulum"/>
    <property type="evidence" value="ECO:0007669"/>
    <property type="project" value="TreeGrafter"/>
</dbReference>
<dbReference type="GO" id="GO:0006612">
    <property type="term" value="P:protein targeting to membrane"/>
    <property type="evidence" value="ECO:0007669"/>
    <property type="project" value="TreeGrafter"/>
</dbReference>
<name>E4WUB3_OIKDI</name>
<keyword evidence="3 7" id="KW-0812">Transmembrane</keyword>
<protein>
    <recommendedName>
        <fullName evidence="7">Palmitoyltransferase</fullName>
        <ecNumber evidence="7">2.3.1.225</ecNumber>
    </recommendedName>
</protein>
<dbReference type="EC" id="2.3.1.225" evidence="7"/>
<comment type="caution">
    <text evidence="7">Lacks conserved residue(s) required for the propagation of feature annotation.</text>
</comment>
<dbReference type="GO" id="GO:0005794">
    <property type="term" value="C:Golgi apparatus"/>
    <property type="evidence" value="ECO:0007669"/>
    <property type="project" value="TreeGrafter"/>
</dbReference>
<dbReference type="GO" id="GO:0016020">
    <property type="term" value="C:membrane"/>
    <property type="evidence" value="ECO:0007669"/>
    <property type="project" value="UniProtKB-SubCell"/>
</dbReference>
<evidence type="ECO:0000259" key="8">
    <source>
        <dbReference type="Pfam" id="PF01529"/>
    </source>
</evidence>
<evidence type="ECO:0000256" key="6">
    <source>
        <dbReference type="ARBA" id="ARBA00023315"/>
    </source>
</evidence>
<feature type="transmembrane region" description="Helical" evidence="7">
    <location>
        <begin position="79"/>
        <end position="109"/>
    </location>
</feature>
<feature type="domain" description="Palmitoyltransferase DHHC" evidence="8">
    <location>
        <begin position="35"/>
        <end position="105"/>
    </location>
</feature>
<evidence type="ECO:0000313" key="9">
    <source>
        <dbReference type="EMBL" id="CBY07037.1"/>
    </source>
</evidence>
<dbReference type="PANTHER" id="PTHR22883:SF203">
    <property type="entry name" value="PALMITOYLTRANSFERASE"/>
    <property type="match status" value="1"/>
</dbReference>
<keyword evidence="4 7" id="KW-1133">Transmembrane helix</keyword>
<proteinExistence type="inferred from homology"/>
<comment type="domain">
    <text evidence="7">The DHHC domain is required for palmitoyltransferase activity.</text>
</comment>
<keyword evidence="6 7" id="KW-0012">Acyltransferase</keyword>
<keyword evidence="2 7" id="KW-0808">Transferase</keyword>
<dbReference type="PROSITE" id="PS50216">
    <property type="entry name" value="DHHC"/>
    <property type="match status" value="1"/>
</dbReference>
<dbReference type="GO" id="GO:0019706">
    <property type="term" value="F:protein-cysteine S-palmitoyltransferase activity"/>
    <property type="evidence" value="ECO:0007669"/>
    <property type="project" value="UniProtKB-EC"/>
</dbReference>
<evidence type="ECO:0000313" key="10">
    <source>
        <dbReference type="Proteomes" id="UP000001307"/>
    </source>
</evidence>
<gene>
    <name evidence="9" type="ORF">GSOID_T00006119001</name>
</gene>
<dbReference type="PANTHER" id="PTHR22883">
    <property type="entry name" value="ZINC FINGER DHHC DOMAIN CONTAINING PROTEIN"/>
    <property type="match status" value="1"/>
</dbReference>
<reference evidence="9" key="1">
    <citation type="journal article" date="2010" name="Science">
        <title>Plasticity of animal genome architecture unmasked by rapid evolution of a pelagic tunicate.</title>
        <authorList>
            <person name="Denoeud F."/>
            <person name="Henriet S."/>
            <person name="Mungpakdee S."/>
            <person name="Aury J.M."/>
            <person name="Da Silva C."/>
            <person name="Brinkmann H."/>
            <person name="Mikhaleva J."/>
            <person name="Olsen L.C."/>
            <person name="Jubin C."/>
            <person name="Canestro C."/>
            <person name="Bouquet J.M."/>
            <person name="Danks G."/>
            <person name="Poulain J."/>
            <person name="Campsteijn C."/>
            <person name="Adamski M."/>
            <person name="Cross I."/>
            <person name="Yadetie F."/>
            <person name="Muffato M."/>
            <person name="Louis A."/>
            <person name="Butcher S."/>
            <person name="Tsagkogeorga G."/>
            <person name="Konrad A."/>
            <person name="Singh S."/>
            <person name="Jensen M.F."/>
            <person name="Cong E.H."/>
            <person name="Eikeseth-Otteraa H."/>
            <person name="Noel B."/>
            <person name="Anthouard V."/>
            <person name="Porcel B.M."/>
            <person name="Kachouri-Lafond R."/>
            <person name="Nishino A."/>
            <person name="Ugolini M."/>
            <person name="Chourrout P."/>
            <person name="Nishida H."/>
            <person name="Aasland R."/>
            <person name="Huzurbazar S."/>
            <person name="Westhof E."/>
            <person name="Delsuc F."/>
            <person name="Lehrach H."/>
            <person name="Reinhardt R."/>
            <person name="Weissenbach J."/>
            <person name="Roy S.W."/>
            <person name="Artiguenave F."/>
            <person name="Postlethwait J.H."/>
            <person name="Manak J.R."/>
            <person name="Thompson E.M."/>
            <person name="Jaillon O."/>
            <person name="Du Pasquier L."/>
            <person name="Boudinot P."/>
            <person name="Liberles D.A."/>
            <person name="Volff J.N."/>
            <person name="Philippe H."/>
            <person name="Lenhard B."/>
            <person name="Roest Crollius H."/>
            <person name="Wincker P."/>
            <person name="Chourrout D."/>
        </authorList>
    </citation>
    <scope>NUCLEOTIDE SEQUENCE [LARGE SCALE GENOMIC DNA]</scope>
</reference>
<sequence>MTTSKATFTDPKDDEVEYSLIRQDVELQRGSRVVKDNYCHVCQCRVTENSKHCRSCNKCIGNFDHHCVWLNNCVGAANYFYFFMTLFTAIILCLFVTGIILLNMFYMSIFPPVFWTIRSDAYPDSIVLLARLFLARRYFNVRLHHKKQVAFEKQKERDECCDRIFG</sequence>
<evidence type="ECO:0000256" key="3">
    <source>
        <dbReference type="ARBA" id="ARBA00022692"/>
    </source>
</evidence>
<accession>E4WUB3</accession>
<dbReference type="Proteomes" id="UP000001307">
    <property type="component" value="Unassembled WGS sequence"/>
</dbReference>
<organism evidence="9">
    <name type="scientific">Oikopleura dioica</name>
    <name type="common">Tunicate</name>
    <dbReference type="NCBI Taxonomy" id="34765"/>
    <lineage>
        <taxon>Eukaryota</taxon>
        <taxon>Metazoa</taxon>
        <taxon>Chordata</taxon>
        <taxon>Tunicata</taxon>
        <taxon>Appendicularia</taxon>
        <taxon>Copelata</taxon>
        <taxon>Oikopleuridae</taxon>
        <taxon>Oikopleura</taxon>
    </lineage>
</organism>
<dbReference type="Pfam" id="PF01529">
    <property type="entry name" value="DHHC"/>
    <property type="match status" value="1"/>
</dbReference>
<comment type="subcellular location">
    <subcellularLocation>
        <location evidence="1">Membrane</location>
        <topology evidence="1">Multi-pass membrane protein</topology>
    </subcellularLocation>
</comment>
<comment type="catalytic activity">
    <reaction evidence="7">
        <text>L-cysteinyl-[protein] + hexadecanoyl-CoA = S-hexadecanoyl-L-cysteinyl-[protein] + CoA</text>
        <dbReference type="Rhea" id="RHEA:36683"/>
        <dbReference type="Rhea" id="RHEA-COMP:10131"/>
        <dbReference type="Rhea" id="RHEA-COMP:11032"/>
        <dbReference type="ChEBI" id="CHEBI:29950"/>
        <dbReference type="ChEBI" id="CHEBI:57287"/>
        <dbReference type="ChEBI" id="CHEBI:57379"/>
        <dbReference type="ChEBI" id="CHEBI:74151"/>
        <dbReference type="EC" id="2.3.1.225"/>
    </reaction>
</comment>
<dbReference type="EMBL" id="FN653016">
    <property type="protein sequence ID" value="CBY07037.1"/>
    <property type="molecule type" value="Genomic_DNA"/>
</dbReference>
<dbReference type="InterPro" id="IPR039859">
    <property type="entry name" value="PFA4/ZDH16/20/ERF2-like"/>
</dbReference>
<dbReference type="InterPro" id="IPR001594">
    <property type="entry name" value="Palmitoyltrfase_DHHC"/>
</dbReference>
<keyword evidence="10" id="KW-1185">Reference proteome</keyword>
<evidence type="ECO:0000256" key="4">
    <source>
        <dbReference type="ARBA" id="ARBA00022989"/>
    </source>
</evidence>
<evidence type="ECO:0000256" key="1">
    <source>
        <dbReference type="ARBA" id="ARBA00004141"/>
    </source>
</evidence>
<dbReference type="InParanoid" id="E4WUB3"/>
<evidence type="ECO:0000256" key="5">
    <source>
        <dbReference type="ARBA" id="ARBA00023136"/>
    </source>
</evidence>
<dbReference type="OrthoDB" id="331948at2759"/>
<keyword evidence="5 7" id="KW-0472">Membrane</keyword>
<evidence type="ECO:0000256" key="2">
    <source>
        <dbReference type="ARBA" id="ARBA00022679"/>
    </source>
</evidence>
<dbReference type="AlphaFoldDB" id="E4WUB3"/>
<comment type="similarity">
    <text evidence="7">Belongs to the DHHC palmitoyltransferase family.</text>
</comment>
<evidence type="ECO:0000256" key="7">
    <source>
        <dbReference type="RuleBase" id="RU079119"/>
    </source>
</evidence>